<proteinExistence type="inferred from homology"/>
<dbReference type="GO" id="GO:0006506">
    <property type="term" value="P:GPI anchor biosynthetic process"/>
    <property type="evidence" value="ECO:0007669"/>
    <property type="project" value="UniProtKB-KW"/>
</dbReference>
<reference evidence="2 3" key="1">
    <citation type="submission" date="2020-02" db="EMBL/GenBank/DDBJ databases">
        <authorList>
            <person name="Ma Q."/>
            <person name="Huang Y."/>
            <person name="Song X."/>
            <person name="Pei D."/>
        </authorList>
    </citation>
    <scope>NUCLEOTIDE SEQUENCE [LARGE SCALE GENOMIC DNA]</scope>
    <source>
        <strain evidence="2">Sxm20200214</strain>
        <tissue evidence="2">Leaf</tissue>
    </source>
</reference>
<accession>A0A8X7WCN2</accession>
<keyword evidence="1" id="KW-1133">Transmembrane helix</keyword>
<feature type="transmembrane region" description="Helical" evidence="1">
    <location>
        <begin position="98"/>
        <end position="116"/>
    </location>
</feature>
<protein>
    <recommendedName>
        <fullName evidence="1">Post-GPI attachment to proteins factor 3</fullName>
    </recommendedName>
</protein>
<feature type="transmembrane region" description="Helical" evidence="1">
    <location>
        <begin position="190"/>
        <end position="210"/>
    </location>
</feature>
<keyword evidence="1" id="KW-0337">GPI-anchor biosynthesis</keyword>
<feature type="transmembrane region" description="Helical" evidence="1">
    <location>
        <begin position="216"/>
        <end position="238"/>
    </location>
</feature>
<dbReference type="GO" id="GO:0005789">
    <property type="term" value="C:endoplasmic reticulum membrane"/>
    <property type="evidence" value="ECO:0007669"/>
    <property type="project" value="TreeGrafter"/>
</dbReference>
<gene>
    <name evidence="2" type="ORF">Bca52824_009625</name>
</gene>
<comment type="caution">
    <text evidence="2">The sequence shown here is derived from an EMBL/GenBank/DDBJ whole genome shotgun (WGS) entry which is preliminary data.</text>
</comment>
<dbReference type="PANTHER" id="PTHR13148">
    <property type="entry name" value="PER1-RELATED"/>
    <property type="match status" value="1"/>
</dbReference>
<dbReference type="OrthoDB" id="419770at2759"/>
<dbReference type="Pfam" id="PF04080">
    <property type="entry name" value="Per1"/>
    <property type="match status" value="1"/>
</dbReference>
<keyword evidence="1" id="KW-0472">Membrane</keyword>
<dbReference type="Proteomes" id="UP000886595">
    <property type="component" value="Unassembled WGS sequence"/>
</dbReference>
<dbReference type="InterPro" id="IPR007217">
    <property type="entry name" value="Per1-like"/>
</dbReference>
<comment type="caution">
    <text evidence="1">Lacks conserved residue(s) required for the propagation of feature annotation.</text>
</comment>
<keyword evidence="3" id="KW-1185">Reference proteome</keyword>
<feature type="transmembrane region" description="Helical" evidence="1">
    <location>
        <begin position="160"/>
        <end position="178"/>
    </location>
</feature>
<sequence length="394" mass="45534">MCGSMSENWMRGDNCFQHCKFSADGKAIDGPWYMQEPLYLRWKQWDCQSDCQYECMMTREEERKRNGEKPTKYFGKWPLKHVYGIQEPVSVALSALDLAIQFHGWVSYFILVYYNLPLQPNRKTYYEYNGLLHIYAIIVMNSLFWSGVCHSRDVALTERLDYSSATILAGFSLILAIMRSFSIHDKSAKVMVTAPILAVVATHILYLNFYNLDEGLHWKVIFGIGAVELVVWGVWAALTSHPSKWKLRAFFVTSILTMCLRMLDFPPYKGYVDAHVLWRAAGIPLSYLWWSFACDDAVLGPLFFSRSQSDGNKNDSSLSLFFPVRFLRRSESCFRLCFRRRSKNMFLCSSVVNLVSVLWGHLLCFSCVCVFWVFSFFSHGSSAGEFYRRGGIDL</sequence>
<feature type="transmembrane region" description="Helical" evidence="1">
    <location>
        <begin position="128"/>
        <end position="148"/>
    </location>
</feature>
<dbReference type="PANTHER" id="PTHR13148:SF20">
    <property type="entry name" value="POST-GPI ATTACHMENT TO PROTEINS FACTOR 3"/>
    <property type="match status" value="1"/>
</dbReference>
<evidence type="ECO:0000313" key="3">
    <source>
        <dbReference type="Proteomes" id="UP000886595"/>
    </source>
</evidence>
<comment type="subcellular location">
    <subcellularLocation>
        <location evidence="1">Golgi apparatus membrane</location>
        <topology evidence="1">Multi-pass membrane protein</topology>
    </subcellularLocation>
</comment>
<comment type="similarity">
    <text evidence="1">Belongs to the PGAP3 family.</text>
</comment>
<feature type="transmembrane region" description="Helical" evidence="1">
    <location>
        <begin position="345"/>
        <end position="374"/>
    </location>
</feature>
<dbReference type="GO" id="GO:0016788">
    <property type="term" value="F:hydrolase activity, acting on ester bonds"/>
    <property type="evidence" value="ECO:0007669"/>
    <property type="project" value="TreeGrafter"/>
</dbReference>
<dbReference type="EMBL" id="JAAMPC010000002">
    <property type="protein sequence ID" value="KAG2326897.1"/>
    <property type="molecule type" value="Genomic_DNA"/>
</dbReference>
<dbReference type="GO" id="GO:0000139">
    <property type="term" value="C:Golgi membrane"/>
    <property type="evidence" value="ECO:0007669"/>
    <property type="project" value="UniProtKB-SubCell"/>
</dbReference>
<name>A0A8X7WCN2_BRACI</name>
<evidence type="ECO:0000313" key="2">
    <source>
        <dbReference type="EMBL" id="KAG2326897.1"/>
    </source>
</evidence>
<comment type="function">
    <text evidence="1">Involved in the lipid remodeling steps of GPI-anchor maturation.</text>
</comment>
<evidence type="ECO:0000256" key="1">
    <source>
        <dbReference type="RuleBase" id="RU365066"/>
    </source>
</evidence>
<organism evidence="2 3">
    <name type="scientific">Brassica carinata</name>
    <name type="common">Ethiopian mustard</name>
    <name type="synonym">Abyssinian cabbage</name>
    <dbReference type="NCBI Taxonomy" id="52824"/>
    <lineage>
        <taxon>Eukaryota</taxon>
        <taxon>Viridiplantae</taxon>
        <taxon>Streptophyta</taxon>
        <taxon>Embryophyta</taxon>
        <taxon>Tracheophyta</taxon>
        <taxon>Spermatophyta</taxon>
        <taxon>Magnoliopsida</taxon>
        <taxon>eudicotyledons</taxon>
        <taxon>Gunneridae</taxon>
        <taxon>Pentapetalae</taxon>
        <taxon>rosids</taxon>
        <taxon>malvids</taxon>
        <taxon>Brassicales</taxon>
        <taxon>Brassicaceae</taxon>
        <taxon>Brassiceae</taxon>
        <taxon>Brassica</taxon>
    </lineage>
</organism>
<dbReference type="AlphaFoldDB" id="A0A8X7WCN2"/>
<keyword evidence="1" id="KW-0333">Golgi apparatus</keyword>
<keyword evidence="1" id="KW-0812">Transmembrane</keyword>